<accession>A0A8J5HNQ5</accession>
<protein>
    <submittedName>
        <fullName evidence="2">Uncharacterized protein</fullName>
    </submittedName>
</protein>
<reference evidence="2 3" key="1">
    <citation type="submission" date="2020-08" db="EMBL/GenBank/DDBJ databases">
        <title>Plant Genome Project.</title>
        <authorList>
            <person name="Zhang R.-G."/>
        </authorList>
    </citation>
    <scope>NUCLEOTIDE SEQUENCE [LARGE SCALE GENOMIC DNA]</scope>
    <source>
        <tissue evidence="2">Rhizome</tissue>
    </source>
</reference>
<feature type="compositionally biased region" description="Low complexity" evidence="1">
    <location>
        <begin position="125"/>
        <end position="139"/>
    </location>
</feature>
<dbReference type="PANTHER" id="PTHR34361:SF2">
    <property type="entry name" value="OS08G0157800 PROTEIN"/>
    <property type="match status" value="1"/>
</dbReference>
<feature type="region of interest" description="Disordered" evidence="1">
    <location>
        <begin position="118"/>
        <end position="142"/>
    </location>
</feature>
<name>A0A8J5HNQ5_ZINOF</name>
<dbReference type="PANTHER" id="PTHR34361">
    <property type="entry name" value="OS08G0157800 PROTEIN"/>
    <property type="match status" value="1"/>
</dbReference>
<evidence type="ECO:0000256" key="1">
    <source>
        <dbReference type="SAM" id="MobiDB-lite"/>
    </source>
</evidence>
<feature type="region of interest" description="Disordered" evidence="1">
    <location>
        <begin position="23"/>
        <end position="52"/>
    </location>
</feature>
<proteinExistence type="predicted"/>
<gene>
    <name evidence="2" type="ORF">ZIOFF_019938</name>
</gene>
<evidence type="ECO:0000313" key="3">
    <source>
        <dbReference type="Proteomes" id="UP000734854"/>
    </source>
</evidence>
<feature type="region of interest" description="Disordered" evidence="1">
    <location>
        <begin position="244"/>
        <end position="265"/>
    </location>
</feature>
<comment type="caution">
    <text evidence="2">The sequence shown here is derived from an EMBL/GenBank/DDBJ whole genome shotgun (WGS) entry which is preliminary data.</text>
</comment>
<feature type="region of interest" description="Disordered" evidence="1">
    <location>
        <begin position="892"/>
        <end position="926"/>
    </location>
</feature>
<dbReference type="EMBL" id="JACMSC010000005">
    <property type="protein sequence ID" value="KAG6522783.1"/>
    <property type="molecule type" value="Genomic_DNA"/>
</dbReference>
<feature type="compositionally biased region" description="Basic and acidic residues" evidence="1">
    <location>
        <begin position="892"/>
        <end position="909"/>
    </location>
</feature>
<keyword evidence="3" id="KW-1185">Reference proteome</keyword>
<organism evidence="2 3">
    <name type="scientific">Zingiber officinale</name>
    <name type="common">Ginger</name>
    <name type="synonym">Amomum zingiber</name>
    <dbReference type="NCBI Taxonomy" id="94328"/>
    <lineage>
        <taxon>Eukaryota</taxon>
        <taxon>Viridiplantae</taxon>
        <taxon>Streptophyta</taxon>
        <taxon>Embryophyta</taxon>
        <taxon>Tracheophyta</taxon>
        <taxon>Spermatophyta</taxon>
        <taxon>Magnoliopsida</taxon>
        <taxon>Liliopsida</taxon>
        <taxon>Zingiberales</taxon>
        <taxon>Zingiberaceae</taxon>
        <taxon>Zingiber</taxon>
    </lineage>
</organism>
<feature type="compositionally biased region" description="Pro residues" evidence="1">
    <location>
        <begin position="40"/>
        <end position="52"/>
    </location>
</feature>
<dbReference type="Proteomes" id="UP000734854">
    <property type="component" value="Unassembled WGS sequence"/>
</dbReference>
<sequence>MPIRPFCPSLSASPATLLLSGAASGDHMETSPHVTSSAPSLPPLPSSPFSSPPPLLPLPHPLQWNPTSYSSSSSLSALAPPFTLGHASSALYPSLQMPPYTPDPLLFGDFPSSARFPPHNEVAKSLPPLSDSSPPGDSDFAGCFRDAELHPELRAKALGNSVEPTIYSRFAAPSGAGSDAATLVEPFYSLYYPDSQPWNFGPLSAYYNNRTSLLIDGKVSPAKRSDEVPLTEVSRPPFGYTSFLEDRPSTSQLPPYDTTADSLPSGSSNAPFGHPCFGHYCNDSELRVLDDNFGPSSAHSTLGIAQWNKPSDEDVVSVKLPDELPGTGPPSISRELFFSGGKEHFGCQSTEWLLDDHPPEKYKREHDSASSYTIFNPQLSTSAMGLNDTYVSGSAYDRDMTQLDSCSVYPESYYPFAKWSASNEVYLPSHFTASANINTSLSSGKVNHEVLHMVDDASVIPSRSMEANLNESMDPKGEYNEKRWEDYHTTNSNVLPAVSRRDFPSSNNHATESPLNLLSMLTSNLKPGNMAIADSVSSPSAGNSLDLNVSTMSSSEAFDQHNLSVDSPCWKGAPASQQSLFTSDRMLVERELVKNHSCHEPNNSAEQVGNLSFDYVKKSHVSEKPECSPVVSSNMQQIVEFSENKISDCRKDKENEILFDYVHEEQTNQTTEAKKRVDAQHVFAANFVEMESNAPNDFPPPKGIAKNIEGTSSAPLRRLEELVKLIHGSSVELLSTNCSEAEGLKPHDCKLLYATISNISLLLKDEDIVGCSSLEAACSENINSRNQKTISGCDYFDDDFGNLVIQGGDAYVSKVGKKMMQTFENAVSRSFTESEESKQASLYKNLWVQAELLACRLKQELVIAQMKIESENHKPPQSGMSSSLNSLHSLKVHDSPLKPKDTESIREEENQVGASANHESSKAEDVESSVMARFQILKDRNNKSIHRDAELEYILDQEHAALHPVANAMTANLANTRFIAAVANDQVSPYFDVSGYGNTRQTLSGPLNGPLIQSYMTYKQGSCPSRSRDGDLSFEWVHVMGEDESTH</sequence>
<dbReference type="AlphaFoldDB" id="A0A8J5HNQ5"/>
<evidence type="ECO:0000313" key="2">
    <source>
        <dbReference type="EMBL" id="KAG6522783.1"/>
    </source>
</evidence>
<dbReference type="OrthoDB" id="611935at2759"/>
<feature type="compositionally biased region" description="Polar residues" evidence="1">
    <location>
        <begin position="249"/>
        <end position="265"/>
    </location>
</feature>